<evidence type="ECO:0000313" key="2">
    <source>
        <dbReference type="Proteomes" id="UP000011758"/>
    </source>
</evidence>
<reference evidence="1 2" key="1">
    <citation type="submission" date="2013-02" db="EMBL/GenBank/DDBJ databases">
        <title>The Genome Sequence of Lactobacillus catenaformis F0143.</title>
        <authorList>
            <consortium name="The Broad Institute Genome Sequencing Platform"/>
            <person name="Earl A."/>
            <person name="Ward D."/>
            <person name="Feldgarden M."/>
            <person name="Gevers D."/>
            <person name="Izard J."/>
            <person name="Blanton J.M."/>
            <person name="Mathney J."/>
            <person name="Dewhirst F.E."/>
            <person name="Young S.K."/>
            <person name="Zeng Q."/>
            <person name="Gargeya S."/>
            <person name="Fitzgerald M."/>
            <person name="Haas B."/>
            <person name="Abouelleil A."/>
            <person name="Alvarado L."/>
            <person name="Arachchi H.M."/>
            <person name="Berlin A."/>
            <person name="Chapman S.B."/>
            <person name="Gearin G."/>
            <person name="Goldberg J."/>
            <person name="Griggs A."/>
            <person name="Gujja S."/>
            <person name="Hansen M."/>
            <person name="Heiman D."/>
            <person name="Howarth C."/>
            <person name="Larimer J."/>
            <person name="Lui A."/>
            <person name="MacDonald P.J.P."/>
            <person name="McCowen C."/>
            <person name="Montmayeur A."/>
            <person name="Murphy C."/>
            <person name="Neiman D."/>
            <person name="Pearson M."/>
            <person name="Priest M."/>
            <person name="Roberts A."/>
            <person name="Saif S."/>
            <person name="Shea T."/>
            <person name="Sisk P."/>
            <person name="Stolte C."/>
            <person name="Sykes S."/>
            <person name="Wortman J."/>
            <person name="Nusbaum C."/>
            <person name="Birren B."/>
        </authorList>
    </citation>
    <scope>NUCLEOTIDE SEQUENCE [LARGE SCALE GENOMIC DNA]</scope>
    <source>
        <strain evidence="1 2">OT 569</strain>
    </source>
</reference>
<comment type="caution">
    <text evidence="1">The sequence shown here is derived from an EMBL/GenBank/DDBJ whole genome shotgun (WGS) entry which is preliminary data.</text>
</comment>
<keyword evidence="2" id="KW-1185">Reference proteome</keyword>
<evidence type="ECO:0000313" key="1">
    <source>
        <dbReference type="EMBL" id="EMD16967.1"/>
    </source>
</evidence>
<dbReference type="STRING" id="999415.HMPREF9943_00745"/>
<dbReference type="Proteomes" id="UP000011758">
    <property type="component" value="Unassembled WGS sequence"/>
</dbReference>
<name>M2P9E9_9FIRM</name>
<dbReference type="BioCyc" id="ECAT999415-HMP:GTTI-767-MONOMER"/>
<dbReference type="RefSeq" id="WP_004802163.1">
    <property type="nucleotide sequence ID" value="NZ_KB446647.1"/>
</dbReference>
<dbReference type="EMBL" id="AGEJ01000012">
    <property type="protein sequence ID" value="EMD16967.1"/>
    <property type="molecule type" value="Genomic_DNA"/>
</dbReference>
<accession>M2P9E9</accession>
<dbReference type="AlphaFoldDB" id="M2P9E9"/>
<sequence>MNFEEKEELLLDIYNKGYQNGNEQGTLSGYNKGAHDMYLHLYEKLVKAFGETAANKLYIDFFEKDQRFDELNEQEEINMLVEIIEPYLIYSESSQSYQLKENTPQEIKEAKEEYDILTKKQLVN</sequence>
<organism evidence="1 2">
    <name type="scientific">Eggerthia catenaformis OT 569 = DSM 20559</name>
    <dbReference type="NCBI Taxonomy" id="999415"/>
    <lineage>
        <taxon>Bacteria</taxon>
        <taxon>Bacillati</taxon>
        <taxon>Bacillota</taxon>
        <taxon>Erysipelotrichia</taxon>
        <taxon>Erysipelotrichales</taxon>
        <taxon>Coprobacillaceae</taxon>
        <taxon>Eggerthia</taxon>
    </lineage>
</organism>
<proteinExistence type="predicted"/>
<protein>
    <submittedName>
        <fullName evidence="1">Uncharacterized protein</fullName>
    </submittedName>
</protein>
<gene>
    <name evidence="1" type="ORF">HMPREF9943_00745</name>
</gene>